<evidence type="ECO:0000313" key="11">
    <source>
        <dbReference type="Proteomes" id="UP001152795"/>
    </source>
</evidence>
<evidence type="ECO:0000256" key="9">
    <source>
        <dbReference type="ARBA" id="ARBA00023224"/>
    </source>
</evidence>
<dbReference type="GO" id="GO:0004930">
    <property type="term" value="F:G protein-coupled receptor activity"/>
    <property type="evidence" value="ECO:0007669"/>
    <property type="project" value="UniProtKB-KW"/>
</dbReference>
<accession>A0A6S7FLN3</accession>
<keyword evidence="6" id="KW-0472">Membrane</keyword>
<dbReference type="SMART" id="SM01381">
    <property type="entry name" value="7TM_GPCR_Srsx"/>
    <property type="match status" value="1"/>
</dbReference>
<evidence type="ECO:0000256" key="6">
    <source>
        <dbReference type="ARBA" id="ARBA00023136"/>
    </source>
</evidence>
<dbReference type="Pfam" id="PF00001">
    <property type="entry name" value="7tm_1"/>
    <property type="match status" value="1"/>
</dbReference>
<dbReference type="SUPFAM" id="SSF81321">
    <property type="entry name" value="Family A G protein-coupled receptor-like"/>
    <property type="match status" value="1"/>
</dbReference>
<dbReference type="AlphaFoldDB" id="A0A6S7FLN3"/>
<keyword evidence="2" id="KW-1003">Cell membrane</keyword>
<organism evidence="10 11">
    <name type="scientific">Paramuricea clavata</name>
    <name type="common">Red gorgonian</name>
    <name type="synonym">Violescent sea-whip</name>
    <dbReference type="NCBI Taxonomy" id="317549"/>
    <lineage>
        <taxon>Eukaryota</taxon>
        <taxon>Metazoa</taxon>
        <taxon>Cnidaria</taxon>
        <taxon>Anthozoa</taxon>
        <taxon>Octocorallia</taxon>
        <taxon>Malacalcyonacea</taxon>
        <taxon>Plexauridae</taxon>
        <taxon>Paramuricea</taxon>
    </lineage>
</organism>
<sequence length="318" mass="36481">MATYKNVEEYNHSHLCFNIYVDIEHRTFGHLVSDITVCALDLALMLIAVVANILAIAAYRRTSVLQTPSNYLLMILSAMDILLALTVQPLFFIWKILELANRFSCEVYLGTVLLINFLGAVSFLITSFLISLERYCSVFYPLLHRKNANKRFFKLALLVISMTWLAFLLAMFIGKHHRVYFSVAASVVALCLVGTILCYRNIFREMSRRCGGERIVSVESITDERRQVGRFKREKAILMNMVFIVGAMTLLYAPIGGCVVYAILIGRDWLYMNFFVPWAYLLVFTNNAIHPFLYGWRSRGMRQSINGVIRSVFEETDV</sequence>
<proteinExistence type="predicted"/>
<evidence type="ECO:0000256" key="1">
    <source>
        <dbReference type="ARBA" id="ARBA00004651"/>
    </source>
</evidence>
<reference evidence="10" key="1">
    <citation type="submission" date="2020-04" db="EMBL/GenBank/DDBJ databases">
        <authorList>
            <person name="Alioto T."/>
            <person name="Alioto T."/>
            <person name="Gomez Garrido J."/>
        </authorList>
    </citation>
    <scope>NUCLEOTIDE SEQUENCE</scope>
    <source>
        <strain evidence="10">A484AB</strain>
    </source>
</reference>
<evidence type="ECO:0000256" key="3">
    <source>
        <dbReference type="ARBA" id="ARBA00022692"/>
    </source>
</evidence>
<name>A0A6S7FLN3_PARCT</name>
<dbReference type="Proteomes" id="UP001152795">
    <property type="component" value="Unassembled WGS sequence"/>
</dbReference>
<dbReference type="CDD" id="cd00637">
    <property type="entry name" value="7tm_classA_rhodopsin-like"/>
    <property type="match status" value="1"/>
</dbReference>
<protein>
    <submittedName>
        <fullName evidence="10">Adenosine receptor A2b-like</fullName>
    </submittedName>
</protein>
<comment type="subcellular location">
    <subcellularLocation>
        <location evidence="1">Cell membrane</location>
        <topology evidence="1">Multi-pass membrane protein</topology>
    </subcellularLocation>
</comment>
<keyword evidence="5" id="KW-0297">G-protein coupled receptor</keyword>
<dbReference type="GO" id="GO:0005886">
    <property type="term" value="C:plasma membrane"/>
    <property type="evidence" value="ECO:0007669"/>
    <property type="project" value="UniProtKB-SubCell"/>
</dbReference>
<dbReference type="PRINTS" id="PR00237">
    <property type="entry name" value="GPCRRHODOPSN"/>
</dbReference>
<keyword evidence="9" id="KW-0807">Transducer</keyword>
<keyword evidence="3" id="KW-0812">Transmembrane</keyword>
<dbReference type="PANTHER" id="PTHR24246:SF27">
    <property type="entry name" value="ADENOSINE RECEPTOR, ISOFORM A"/>
    <property type="match status" value="1"/>
</dbReference>
<dbReference type="EMBL" id="CACRXK020000088">
    <property type="protein sequence ID" value="CAB3978082.1"/>
    <property type="molecule type" value="Genomic_DNA"/>
</dbReference>
<keyword evidence="4" id="KW-1133">Transmembrane helix</keyword>
<dbReference type="OrthoDB" id="5976103at2759"/>
<evidence type="ECO:0000256" key="5">
    <source>
        <dbReference type="ARBA" id="ARBA00023040"/>
    </source>
</evidence>
<evidence type="ECO:0000256" key="2">
    <source>
        <dbReference type="ARBA" id="ARBA00022475"/>
    </source>
</evidence>
<dbReference type="PANTHER" id="PTHR24246">
    <property type="entry name" value="OLFACTORY RECEPTOR AND ADENOSINE RECEPTOR"/>
    <property type="match status" value="1"/>
</dbReference>
<keyword evidence="7 10" id="KW-0675">Receptor</keyword>
<evidence type="ECO:0000256" key="8">
    <source>
        <dbReference type="ARBA" id="ARBA00023180"/>
    </source>
</evidence>
<dbReference type="PROSITE" id="PS50262">
    <property type="entry name" value="G_PROTEIN_RECEP_F1_2"/>
    <property type="match status" value="1"/>
</dbReference>
<evidence type="ECO:0000256" key="4">
    <source>
        <dbReference type="ARBA" id="ARBA00022989"/>
    </source>
</evidence>
<gene>
    <name evidence="10" type="ORF">PACLA_8A074230</name>
</gene>
<keyword evidence="8" id="KW-0325">Glycoprotein</keyword>
<dbReference type="InterPro" id="IPR000276">
    <property type="entry name" value="GPCR_Rhodpsn"/>
</dbReference>
<dbReference type="InterPro" id="IPR017452">
    <property type="entry name" value="GPCR_Rhodpsn_7TM"/>
</dbReference>
<evidence type="ECO:0000313" key="10">
    <source>
        <dbReference type="EMBL" id="CAB3978082.1"/>
    </source>
</evidence>
<keyword evidence="11" id="KW-1185">Reference proteome</keyword>
<dbReference type="Gene3D" id="1.20.1070.10">
    <property type="entry name" value="Rhodopsin 7-helix transmembrane proteins"/>
    <property type="match status" value="1"/>
</dbReference>
<evidence type="ECO:0000256" key="7">
    <source>
        <dbReference type="ARBA" id="ARBA00023170"/>
    </source>
</evidence>
<comment type="caution">
    <text evidence="10">The sequence shown here is derived from an EMBL/GenBank/DDBJ whole genome shotgun (WGS) entry which is preliminary data.</text>
</comment>